<dbReference type="Pfam" id="PF08241">
    <property type="entry name" value="Methyltransf_11"/>
    <property type="match status" value="1"/>
</dbReference>
<keyword evidence="3" id="KW-0949">S-adenosyl-L-methionine</keyword>
<name>A0A9W8VCI9_9HYPO</name>
<dbReference type="InterPro" id="IPR029063">
    <property type="entry name" value="SAM-dependent_MTases_sf"/>
</dbReference>
<dbReference type="GO" id="GO:0008757">
    <property type="term" value="F:S-adenosylmethionine-dependent methyltransferase activity"/>
    <property type="evidence" value="ECO:0007669"/>
    <property type="project" value="InterPro"/>
</dbReference>
<reference evidence="5" key="1">
    <citation type="submission" date="2022-09" db="EMBL/GenBank/DDBJ databases">
        <title>Fusarium specimens isolated from Avocado Roots.</title>
        <authorList>
            <person name="Stajich J."/>
            <person name="Roper C."/>
            <person name="Heimlech-Rivalta G."/>
        </authorList>
    </citation>
    <scope>NUCLEOTIDE SEQUENCE</scope>
    <source>
        <strain evidence="5">CF00136</strain>
    </source>
</reference>
<dbReference type="PANTHER" id="PTHR43464">
    <property type="entry name" value="METHYLTRANSFERASE"/>
    <property type="match status" value="1"/>
</dbReference>
<dbReference type="EMBL" id="JAOQAZ010000019">
    <property type="protein sequence ID" value="KAJ4255981.1"/>
    <property type="molecule type" value="Genomic_DNA"/>
</dbReference>
<evidence type="ECO:0000256" key="1">
    <source>
        <dbReference type="ARBA" id="ARBA00022603"/>
    </source>
</evidence>
<evidence type="ECO:0000256" key="2">
    <source>
        <dbReference type="ARBA" id="ARBA00022679"/>
    </source>
</evidence>
<dbReference type="CDD" id="cd02440">
    <property type="entry name" value="AdoMet_MTases"/>
    <property type="match status" value="1"/>
</dbReference>
<keyword evidence="6" id="KW-1185">Reference proteome</keyword>
<evidence type="ECO:0000313" key="5">
    <source>
        <dbReference type="EMBL" id="KAJ4255981.1"/>
    </source>
</evidence>
<feature type="domain" description="Methyltransferase type 11" evidence="4">
    <location>
        <begin position="50"/>
        <end position="147"/>
    </location>
</feature>
<dbReference type="AlphaFoldDB" id="A0A9W8VCI9"/>
<protein>
    <recommendedName>
        <fullName evidence="4">Methyltransferase type 11 domain-containing protein</fullName>
    </recommendedName>
</protein>
<organism evidence="5 6">
    <name type="scientific">Fusarium torreyae</name>
    <dbReference type="NCBI Taxonomy" id="1237075"/>
    <lineage>
        <taxon>Eukaryota</taxon>
        <taxon>Fungi</taxon>
        <taxon>Dikarya</taxon>
        <taxon>Ascomycota</taxon>
        <taxon>Pezizomycotina</taxon>
        <taxon>Sordariomycetes</taxon>
        <taxon>Hypocreomycetidae</taxon>
        <taxon>Hypocreales</taxon>
        <taxon>Nectriaceae</taxon>
        <taxon>Fusarium</taxon>
    </lineage>
</organism>
<dbReference type="Proteomes" id="UP001152049">
    <property type="component" value="Unassembled WGS sequence"/>
</dbReference>
<dbReference type="InterPro" id="IPR013216">
    <property type="entry name" value="Methyltransf_11"/>
</dbReference>
<dbReference type="SUPFAM" id="SSF53335">
    <property type="entry name" value="S-adenosyl-L-methionine-dependent methyltransferases"/>
    <property type="match status" value="1"/>
</dbReference>
<comment type="caution">
    <text evidence="5">The sequence shown here is derived from an EMBL/GenBank/DDBJ whole genome shotgun (WGS) entry which is preliminary data.</text>
</comment>
<dbReference type="GO" id="GO:0032259">
    <property type="term" value="P:methylation"/>
    <property type="evidence" value="ECO:0007669"/>
    <property type="project" value="UniProtKB-KW"/>
</dbReference>
<sequence length="249" mass="28665">MSQSIYDDDAFFAEYSALDRSVKGLDGAPEWPRLRSLLPHGGDVSGMNVLDLGCGFGWFSRWAMEEGKAMSVQAIDNSQKMLSRARGMTNNENIHYKLGDLEDLNFGDLKDAYEVVFSSLAVHYVVNLENLVRRIRRVLVHGGLFVFSIEHPIYTAPSHPKFITNQESGRKYWPLDNYQKEGVRETDWLAKGFKKQHRTLASYINVFLENGFQIRGFDEWYPTPEELEKYGWHGVLDRPVFLLMSVMKD</sequence>
<keyword evidence="2" id="KW-0808">Transferase</keyword>
<evidence type="ECO:0000259" key="4">
    <source>
        <dbReference type="Pfam" id="PF08241"/>
    </source>
</evidence>
<accession>A0A9W8VCI9</accession>
<dbReference type="PANTHER" id="PTHR43464:SF19">
    <property type="entry name" value="UBIQUINONE BIOSYNTHESIS O-METHYLTRANSFERASE, MITOCHONDRIAL"/>
    <property type="match status" value="1"/>
</dbReference>
<dbReference type="OrthoDB" id="66144at2759"/>
<dbReference type="Gene3D" id="3.40.50.150">
    <property type="entry name" value="Vaccinia Virus protein VP39"/>
    <property type="match status" value="1"/>
</dbReference>
<evidence type="ECO:0000313" key="6">
    <source>
        <dbReference type="Proteomes" id="UP001152049"/>
    </source>
</evidence>
<keyword evidence="1" id="KW-0489">Methyltransferase</keyword>
<evidence type="ECO:0000256" key="3">
    <source>
        <dbReference type="ARBA" id="ARBA00022691"/>
    </source>
</evidence>
<proteinExistence type="predicted"/>
<gene>
    <name evidence="5" type="ORF">NW762_009055</name>
</gene>